<feature type="region of interest" description="Disordered" evidence="3">
    <location>
        <begin position="568"/>
        <end position="590"/>
    </location>
</feature>
<dbReference type="Gene3D" id="1.10.10.1940">
    <property type="match status" value="2"/>
</dbReference>
<dbReference type="InterPro" id="IPR003582">
    <property type="entry name" value="ShKT_dom"/>
</dbReference>
<sequence>MTLRECSAFSSVLLLTCVGAHATYRSSVLPTLAVDCHVYISTSIGVLLVLCLWLYQRMLVDKKVDLTSLYSGSELGLDLSIGAPKNAKKWKDKTPSDDPKAMELAEKAVEHARQAHELATTEKSELKAAKENAEKAEVEWDNYSEQVDKLGTAVNSFENSVKDSKDASDDEVAKAAEFHSKRPKTVVDRLIVVRRLVIVYQKMVVQHHKGHQKSSQKWGSSQGPNSSQNKKDPANDAGNPSSPQNKVNSAKDANDPSSPRNKRDSAGKSSNAQDNGGSAHVNSVPSTELKDCEAKFELGMRQLETDIGSAKTVESTLKEKENKRIQKHDEEKANKEKVKSAKTNLDSFKNAAEEAERQTKAKQKDFEKIKGAHRQHYEEFEKIKQAVKDKIHDKAIETNEHKHEAESILENADEILKEAELTEKHSKEHATKTKTLEEIAQKALNDLSAKKKELKKVKSDSETKLKKLERSKKVMEVEVNKMRHASTQEALEMETKAHDSKSAEAIEHAKTAAQAVQRAVPKIEQEFDRLLEATKSAQKVVEEIINAEKKIETSHKKAEEFLEKAQQAYKAAQKSSEEAEDHHQLTKQNKDKAVQLLEDEDVKKEFKNSKTQVISLNNEARKASGMLFADSKKANSEWGSAVKAQDDYDSTSSAVVDSLTEIEKKKLELSEGEEKYNAVKGQATDSFTEYEQAKWEVEKVIGAMPPPPPLVTTAISVSHLNPKTESKSLLYNSVMEVAAKEGDENRGDNIMDSDTPTTDRNAGDLTCKNKLSEKKCNQLFEPRNGHANSACKDKALRLKSLNCAKTCHKCSEYKRVMRRKLRKQEKRDKKHWIVKKKTHCKDKSKSCSKKIFNCEKPKYAKKLKKRCPHSCGFCLAPQDKCVDTNANRCAKWKELGFCQKPEYPRAVKWFYCAHTCQMCPPDEPTTSDHAPKSQLLLSKPANILCCSKTAFWQLVKQEWVEEGLTDVGSRKSTLLQRLFALWENLFTFPVYISNSLV</sequence>
<feature type="compositionally biased region" description="Basic and acidic residues" evidence="3">
    <location>
        <begin position="493"/>
        <end position="510"/>
    </location>
</feature>
<feature type="compositionally biased region" description="Polar residues" evidence="3">
    <location>
        <begin position="238"/>
        <end position="248"/>
    </location>
</feature>
<keyword evidence="2" id="KW-0175">Coiled coil</keyword>
<dbReference type="Proteomes" id="UP000887574">
    <property type="component" value="Unplaced"/>
</dbReference>
<feature type="disulfide bond" evidence="1">
    <location>
        <begin position="840"/>
        <end position="874"/>
    </location>
</feature>
<dbReference type="PROSITE" id="PS51670">
    <property type="entry name" value="SHKT"/>
    <property type="match status" value="2"/>
</dbReference>
<keyword evidence="1" id="KW-1015">Disulfide bond</keyword>
<feature type="region of interest" description="Disordered" evidence="3">
    <location>
        <begin position="481"/>
        <end position="510"/>
    </location>
</feature>
<evidence type="ECO:0000256" key="3">
    <source>
        <dbReference type="SAM" id="MobiDB-lite"/>
    </source>
</evidence>
<dbReference type="AlphaFoldDB" id="A0A915E398"/>
<accession>A0A915E398</accession>
<feature type="compositionally biased region" description="Polar residues" evidence="3">
    <location>
        <begin position="267"/>
        <end position="286"/>
    </location>
</feature>
<comment type="caution">
    <text evidence="1">Lacks conserved residue(s) required for the propagation of feature annotation.</text>
</comment>
<feature type="signal peptide" evidence="4">
    <location>
        <begin position="1"/>
        <end position="22"/>
    </location>
</feature>
<feature type="chain" id="PRO_5038023434" evidence="4">
    <location>
        <begin position="23"/>
        <end position="997"/>
    </location>
</feature>
<feature type="domain" description="ShKT" evidence="5">
    <location>
        <begin position="881"/>
        <end position="919"/>
    </location>
</feature>
<reference evidence="7" key="1">
    <citation type="submission" date="2022-11" db="UniProtKB">
        <authorList>
            <consortium name="WormBaseParasite"/>
        </authorList>
    </citation>
    <scope>IDENTIFICATION</scope>
</reference>
<dbReference type="PANTHER" id="PTHR21724">
    <property type="entry name" value="SHKT DOMAIN-CONTAINING PROTEIN"/>
    <property type="match status" value="1"/>
</dbReference>
<feature type="compositionally biased region" description="Basic and acidic residues" evidence="3">
    <location>
        <begin position="575"/>
        <end position="590"/>
    </location>
</feature>
<protein>
    <submittedName>
        <fullName evidence="7">ShKT domain-containing protein</fullName>
    </submittedName>
</protein>
<evidence type="ECO:0000313" key="6">
    <source>
        <dbReference type="Proteomes" id="UP000887574"/>
    </source>
</evidence>
<evidence type="ECO:0000313" key="7">
    <source>
        <dbReference type="WBParaSite" id="jg26243"/>
    </source>
</evidence>
<feature type="compositionally biased region" description="Basic and acidic residues" evidence="3">
    <location>
        <begin position="316"/>
        <end position="339"/>
    </location>
</feature>
<dbReference type="SMART" id="SM00254">
    <property type="entry name" value="ShKT"/>
    <property type="match status" value="3"/>
</dbReference>
<feature type="domain" description="ShKT" evidence="5">
    <location>
        <begin position="840"/>
        <end position="874"/>
    </location>
</feature>
<evidence type="ECO:0000256" key="4">
    <source>
        <dbReference type="SAM" id="SignalP"/>
    </source>
</evidence>
<dbReference type="WBParaSite" id="jg26243">
    <property type="protein sequence ID" value="jg26243"/>
    <property type="gene ID" value="jg26243"/>
</dbReference>
<dbReference type="Pfam" id="PF01549">
    <property type="entry name" value="ShK"/>
    <property type="match status" value="2"/>
</dbReference>
<proteinExistence type="predicted"/>
<feature type="coiled-coil region" evidence="2">
    <location>
        <begin position="102"/>
        <end position="146"/>
    </location>
</feature>
<keyword evidence="4" id="KW-0732">Signal</keyword>
<organism evidence="6 7">
    <name type="scientific">Ditylenchus dipsaci</name>
    <dbReference type="NCBI Taxonomy" id="166011"/>
    <lineage>
        <taxon>Eukaryota</taxon>
        <taxon>Metazoa</taxon>
        <taxon>Ecdysozoa</taxon>
        <taxon>Nematoda</taxon>
        <taxon>Chromadorea</taxon>
        <taxon>Rhabditida</taxon>
        <taxon>Tylenchina</taxon>
        <taxon>Tylenchomorpha</taxon>
        <taxon>Sphaerularioidea</taxon>
        <taxon>Anguinidae</taxon>
        <taxon>Anguininae</taxon>
        <taxon>Ditylenchus</taxon>
    </lineage>
</organism>
<evidence type="ECO:0000256" key="1">
    <source>
        <dbReference type="PROSITE-ProRule" id="PRU01005"/>
    </source>
</evidence>
<feature type="region of interest" description="Disordered" evidence="3">
    <location>
        <begin position="312"/>
        <end position="343"/>
    </location>
</feature>
<evidence type="ECO:0000259" key="5">
    <source>
        <dbReference type="PROSITE" id="PS51670"/>
    </source>
</evidence>
<feature type="region of interest" description="Disordered" evidence="3">
    <location>
        <begin position="744"/>
        <end position="763"/>
    </location>
</feature>
<feature type="region of interest" description="Disordered" evidence="3">
    <location>
        <begin position="208"/>
        <end position="286"/>
    </location>
</feature>
<evidence type="ECO:0000256" key="2">
    <source>
        <dbReference type="SAM" id="Coils"/>
    </source>
</evidence>
<name>A0A915E398_9BILA</name>
<keyword evidence="6" id="KW-1185">Reference proteome</keyword>
<dbReference type="PANTHER" id="PTHR21724:SF109">
    <property type="entry name" value="SHKT DOMAIN-CONTAINING PROTEIN"/>
    <property type="match status" value="1"/>
</dbReference>